<dbReference type="GO" id="GO:0006508">
    <property type="term" value="P:proteolysis"/>
    <property type="evidence" value="ECO:0007669"/>
    <property type="project" value="UniProtKB-KW"/>
</dbReference>
<keyword evidence="6" id="KW-0482">Metalloprotease</keyword>
<evidence type="ECO:0000256" key="6">
    <source>
        <dbReference type="ARBA" id="ARBA00023049"/>
    </source>
</evidence>
<dbReference type="PIRSF" id="PIRSF005785">
    <property type="entry name" value="Zn-prot_arch"/>
    <property type="match status" value="1"/>
</dbReference>
<keyword evidence="5" id="KW-0862">Zinc</keyword>
<dbReference type="Gene3D" id="3.40.390.10">
    <property type="entry name" value="Collagenase (Catalytic Domain)"/>
    <property type="match status" value="1"/>
</dbReference>
<comment type="cofactor">
    <cofactor evidence="1">
        <name>Zn(2+)</name>
        <dbReference type="ChEBI" id="CHEBI:29105"/>
    </cofactor>
</comment>
<evidence type="ECO:0008006" key="8">
    <source>
        <dbReference type="Google" id="ProtNLM"/>
    </source>
</evidence>
<proteinExistence type="inferred from homology"/>
<keyword evidence="2" id="KW-0645">Protease</keyword>
<evidence type="ECO:0000256" key="1">
    <source>
        <dbReference type="ARBA" id="ARBA00001947"/>
    </source>
</evidence>
<evidence type="ECO:0000313" key="7">
    <source>
        <dbReference type="EMBL" id="HGF33453.1"/>
    </source>
</evidence>
<keyword evidence="4" id="KW-0378">Hydrolase</keyword>
<reference evidence="7" key="1">
    <citation type="journal article" date="2020" name="mSystems">
        <title>Genome- and Community-Level Interaction Insights into Carbon Utilization and Element Cycling Functions of Hydrothermarchaeota in Hydrothermal Sediment.</title>
        <authorList>
            <person name="Zhou Z."/>
            <person name="Liu Y."/>
            <person name="Xu W."/>
            <person name="Pan J."/>
            <person name="Luo Z.H."/>
            <person name="Li M."/>
        </authorList>
    </citation>
    <scope>NUCLEOTIDE SEQUENCE [LARGE SCALE GENOMIC DNA]</scope>
    <source>
        <strain evidence="7">SpSt-897</strain>
    </source>
</reference>
<organism evidence="7">
    <name type="scientific">Desulfobacca acetoxidans</name>
    <dbReference type="NCBI Taxonomy" id="60893"/>
    <lineage>
        <taxon>Bacteria</taxon>
        <taxon>Pseudomonadati</taxon>
        <taxon>Thermodesulfobacteriota</taxon>
        <taxon>Desulfobaccia</taxon>
        <taxon>Desulfobaccales</taxon>
        <taxon>Desulfobaccaceae</taxon>
        <taxon>Desulfobacca</taxon>
    </lineage>
</organism>
<dbReference type="InterPro" id="IPR012962">
    <property type="entry name" value="Pept_M54_archaemetzincn"/>
</dbReference>
<dbReference type="InterPro" id="IPR012091">
    <property type="entry name" value="Pept_M54_archaemetzncn_arc/bac"/>
</dbReference>
<name>A0A7C3Z9D6_9BACT</name>
<protein>
    <recommendedName>
        <fullName evidence="8">Peptidase zinc-dependent</fullName>
    </recommendedName>
</protein>
<dbReference type="Pfam" id="PF07998">
    <property type="entry name" value="Peptidase_M54"/>
    <property type="match status" value="1"/>
</dbReference>
<dbReference type="AlphaFoldDB" id="A0A7C3Z9D6"/>
<evidence type="ECO:0000256" key="2">
    <source>
        <dbReference type="ARBA" id="ARBA00022670"/>
    </source>
</evidence>
<dbReference type="GO" id="GO:0008270">
    <property type="term" value="F:zinc ion binding"/>
    <property type="evidence" value="ECO:0007669"/>
    <property type="project" value="InterPro"/>
</dbReference>
<comment type="caution">
    <text evidence="7">The sequence shown here is derived from an EMBL/GenBank/DDBJ whole genome shotgun (WGS) entry which is preliminary data.</text>
</comment>
<dbReference type="GO" id="GO:0008237">
    <property type="term" value="F:metallopeptidase activity"/>
    <property type="evidence" value="ECO:0007669"/>
    <property type="project" value="UniProtKB-KW"/>
</dbReference>
<gene>
    <name evidence="7" type="ORF">ENW96_03560</name>
</gene>
<evidence type="ECO:0000256" key="4">
    <source>
        <dbReference type="ARBA" id="ARBA00022801"/>
    </source>
</evidence>
<dbReference type="CDD" id="cd11375">
    <property type="entry name" value="Peptidase_M54"/>
    <property type="match status" value="1"/>
</dbReference>
<dbReference type="NCBIfam" id="NF033823">
    <property type="entry name" value="archmetzin"/>
    <property type="match status" value="1"/>
</dbReference>
<evidence type="ECO:0000256" key="5">
    <source>
        <dbReference type="ARBA" id="ARBA00022833"/>
    </source>
</evidence>
<dbReference type="EMBL" id="DTMF01000094">
    <property type="protein sequence ID" value="HGF33453.1"/>
    <property type="molecule type" value="Genomic_DNA"/>
</dbReference>
<keyword evidence="3" id="KW-0479">Metal-binding</keyword>
<evidence type="ECO:0000256" key="3">
    <source>
        <dbReference type="ARBA" id="ARBA00022723"/>
    </source>
</evidence>
<dbReference type="HAMAP" id="MF_01842">
    <property type="entry name" value="Archaemetzincin"/>
    <property type="match status" value="1"/>
</dbReference>
<accession>A0A7C3Z9D6</accession>
<dbReference type="SUPFAM" id="SSF55486">
    <property type="entry name" value="Metalloproteases ('zincins'), catalytic domain"/>
    <property type="match status" value="1"/>
</dbReference>
<dbReference type="PANTHER" id="PTHR15910">
    <property type="entry name" value="ARCHAEMETZINCIN"/>
    <property type="match status" value="1"/>
</dbReference>
<dbReference type="InterPro" id="IPR024079">
    <property type="entry name" value="MetalloPept_cat_dom_sf"/>
</dbReference>
<sequence length="178" mass="19496">MFAEAAPRRIILVSCGMVPPAVLGCLQEGLTKELGAEVSQAGAMPLPAGAYDPRRRQYRAEAFLTSLTPYRPVKGLVLGLTPVDLFVPHLNFVFGLADFRQKCAIISLARLQPEFYGQPGNPRLLEERALKEAIHELGHLLGLGHCPVPACIMFFSNSLADTDRKGPGFCPECRRRLP</sequence>
<dbReference type="PANTHER" id="PTHR15910:SF1">
    <property type="entry name" value="ARCHAEMETZINCIN-2"/>
    <property type="match status" value="1"/>
</dbReference>